<comment type="similarity">
    <text evidence="2">Belongs to the DODA-type extradiol aromatic ring-opening dioxygenase family.</text>
</comment>
<dbReference type="InterPro" id="IPR004183">
    <property type="entry name" value="Xdiol_dOase_suB"/>
</dbReference>
<dbReference type="OrthoDB" id="7396853at2759"/>
<dbReference type="EMBL" id="MCGE01000005">
    <property type="protein sequence ID" value="ORZ21403.1"/>
    <property type="molecule type" value="Genomic_DNA"/>
</dbReference>
<dbReference type="Proteomes" id="UP000193560">
    <property type="component" value="Unassembled WGS sequence"/>
</dbReference>
<protein>
    <submittedName>
        <fullName evidence="7">Aromatic ring-opening dioxygenase LigB subunit</fullName>
    </submittedName>
</protein>
<comment type="caution">
    <text evidence="7">The sequence shown here is derived from an EMBL/GenBank/DDBJ whole genome shotgun (WGS) entry which is preliminary data.</text>
</comment>
<proteinExistence type="inferred from homology"/>
<name>A0A1X2ITW3_9FUNG</name>
<keyword evidence="5" id="KW-0560">Oxidoreductase</keyword>
<evidence type="ECO:0000313" key="7">
    <source>
        <dbReference type="EMBL" id="ORZ21403.1"/>
    </source>
</evidence>
<evidence type="ECO:0000256" key="2">
    <source>
        <dbReference type="ARBA" id="ARBA00007581"/>
    </source>
</evidence>
<evidence type="ECO:0000313" key="8">
    <source>
        <dbReference type="Proteomes" id="UP000193560"/>
    </source>
</evidence>
<evidence type="ECO:0000256" key="1">
    <source>
        <dbReference type="ARBA" id="ARBA00001947"/>
    </source>
</evidence>
<dbReference type="SUPFAM" id="SSF53213">
    <property type="entry name" value="LigB-like"/>
    <property type="match status" value="1"/>
</dbReference>
<evidence type="ECO:0000259" key="6">
    <source>
        <dbReference type="Pfam" id="PF02900"/>
    </source>
</evidence>
<dbReference type="PANTHER" id="PTHR30096">
    <property type="entry name" value="4,5-DOPA DIOXYGENASE EXTRADIOL-LIKE PROTEIN"/>
    <property type="match status" value="1"/>
</dbReference>
<dbReference type="InterPro" id="IPR014436">
    <property type="entry name" value="Extradiol_dOase_DODA"/>
</dbReference>
<accession>A0A1X2ITW3</accession>
<keyword evidence="4" id="KW-0862">Zinc</keyword>
<evidence type="ECO:0000256" key="3">
    <source>
        <dbReference type="ARBA" id="ARBA00022723"/>
    </source>
</evidence>
<dbReference type="GO" id="GO:0008198">
    <property type="term" value="F:ferrous iron binding"/>
    <property type="evidence" value="ECO:0007669"/>
    <property type="project" value="InterPro"/>
</dbReference>
<dbReference type="AlphaFoldDB" id="A0A1X2ITW3"/>
<evidence type="ECO:0000256" key="4">
    <source>
        <dbReference type="ARBA" id="ARBA00022833"/>
    </source>
</evidence>
<dbReference type="Pfam" id="PF02900">
    <property type="entry name" value="LigB"/>
    <property type="match status" value="1"/>
</dbReference>
<gene>
    <name evidence="7" type="ORF">BCR42DRAFT_407495</name>
</gene>
<dbReference type="STRING" id="90262.A0A1X2ITW3"/>
<dbReference type="CDD" id="cd07363">
    <property type="entry name" value="45_DOPA_Dioxygenase"/>
    <property type="match status" value="1"/>
</dbReference>
<keyword evidence="3" id="KW-0479">Metal-binding</keyword>
<comment type="cofactor">
    <cofactor evidence="1">
        <name>Zn(2+)</name>
        <dbReference type="ChEBI" id="CHEBI:29105"/>
    </cofactor>
</comment>
<keyword evidence="8" id="KW-1185">Reference proteome</keyword>
<reference evidence="7 8" key="1">
    <citation type="submission" date="2016-07" db="EMBL/GenBank/DDBJ databases">
        <title>Pervasive Adenine N6-methylation of Active Genes in Fungi.</title>
        <authorList>
            <consortium name="DOE Joint Genome Institute"/>
            <person name="Mondo S.J."/>
            <person name="Dannebaum R.O."/>
            <person name="Kuo R.C."/>
            <person name="Labutti K."/>
            <person name="Haridas S."/>
            <person name="Kuo A."/>
            <person name="Salamov A."/>
            <person name="Ahrendt S.R."/>
            <person name="Lipzen A."/>
            <person name="Sullivan W."/>
            <person name="Andreopoulos W.B."/>
            <person name="Clum A."/>
            <person name="Lindquist E."/>
            <person name="Daum C."/>
            <person name="Ramamoorthy G.K."/>
            <person name="Gryganskyi A."/>
            <person name="Culley D."/>
            <person name="Magnuson J.K."/>
            <person name="James T.Y."/>
            <person name="O'Malley M.A."/>
            <person name="Stajich J.E."/>
            <person name="Spatafora J.W."/>
            <person name="Visel A."/>
            <person name="Grigoriev I.V."/>
        </authorList>
    </citation>
    <scope>NUCLEOTIDE SEQUENCE [LARGE SCALE GENOMIC DNA]</scope>
    <source>
        <strain evidence="7 8">NRRL 1336</strain>
    </source>
</reference>
<evidence type="ECO:0000256" key="5">
    <source>
        <dbReference type="ARBA" id="ARBA00023002"/>
    </source>
</evidence>
<feature type="domain" description="Extradiol ring-cleavage dioxygenase class III enzyme subunit B" evidence="6">
    <location>
        <begin position="10"/>
        <end position="257"/>
    </location>
</feature>
<dbReference type="PIRSF" id="PIRSF006157">
    <property type="entry name" value="Doxgns_DODA"/>
    <property type="match status" value="1"/>
</dbReference>
<dbReference type="PANTHER" id="PTHR30096:SF0">
    <property type="entry name" value="4,5-DOPA DIOXYGENASE EXTRADIOL-LIKE PROTEIN"/>
    <property type="match status" value="1"/>
</dbReference>
<dbReference type="GO" id="GO:0008270">
    <property type="term" value="F:zinc ion binding"/>
    <property type="evidence" value="ECO:0007669"/>
    <property type="project" value="InterPro"/>
</dbReference>
<keyword evidence="7" id="KW-0223">Dioxygenase</keyword>
<sequence>MSTISKQPVFFISHGGPNLLEDNGKPGEFYSWFGSLLKKQLKPKAIVIVSAHWQGQGRNGIYVDTSEKPQLIYDFYGFPKHYYEETWDHSGEPAVASKVIDLLNKANIKAEGRTYGNDHGVWVPLKRAMKSNPDIPIVEVSTFEHEDMAAHIKMGQALAPLRDEGILIIGSGSAVHNLRDLWSGMGKASPNYVLDFDKEMEHIAVELPVDERDKAAEQLNTHPAFRPSHPTAEHLMPFHFALGAAGNDHGAKILEDYTATISWGSYAFGLDNEHTKESPYQAPFFRTEF</sequence>
<dbReference type="GO" id="GO:0016702">
    <property type="term" value="F:oxidoreductase activity, acting on single donors with incorporation of molecular oxygen, incorporation of two atoms of oxygen"/>
    <property type="evidence" value="ECO:0007669"/>
    <property type="project" value="UniProtKB-ARBA"/>
</dbReference>
<organism evidence="7 8">
    <name type="scientific">Absidia repens</name>
    <dbReference type="NCBI Taxonomy" id="90262"/>
    <lineage>
        <taxon>Eukaryota</taxon>
        <taxon>Fungi</taxon>
        <taxon>Fungi incertae sedis</taxon>
        <taxon>Mucoromycota</taxon>
        <taxon>Mucoromycotina</taxon>
        <taxon>Mucoromycetes</taxon>
        <taxon>Mucorales</taxon>
        <taxon>Cunninghamellaceae</taxon>
        <taxon>Absidia</taxon>
    </lineage>
</organism>
<dbReference type="Gene3D" id="3.40.830.10">
    <property type="entry name" value="LigB-like"/>
    <property type="match status" value="1"/>
</dbReference>